<sequence length="353" mass="40544">MTKSEEIRLSEVTCSDRRMDILDTEQSLDTPVNSYVVKCGFCSFPDMDIIPDPYYLYRVFSGIEIMIADLGNLLVSDRVKKVLEVLFPGVCTFNNTFILGTRVSTGWWLAIPVNMILSGEVNDEVPRCGICNEPLHAHPGSQYKFWNTDFAGEYDIVKAENWYGVDEFDWKKSWISRAVFLSVRLISLLKRISAKGIHQQSFSKYKGLTKGEKDWVEKAIVKIGSLARFEHRADVTADDLIRVRRFFNVKVLNEDRINSFQKKFMVKASELVKIICSIDQSVLINTGFREEFSVEEIQNWQSPDGCGKLTGFAFDSIGNCLFFDPKDKLCPLYHYDHETMIYELIHSTIIDII</sequence>
<gene>
    <name evidence="1" type="ORF">HDE69_001440</name>
</gene>
<protein>
    <submittedName>
        <fullName evidence="1">Uncharacterized protein</fullName>
    </submittedName>
</protein>
<comment type="caution">
    <text evidence="1">The sequence shown here is derived from an EMBL/GenBank/DDBJ whole genome shotgun (WGS) entry which is preliminary data.</text>
</comment>
<dbReference type="RefSeq" id="WP_183866424.1">
    <property type="nucleotide sequence ID" value="NZ_JACHCF010000003.1"/>
</dbReference>
<organism evidence="1 2">
    <name type="scientific">Pedobacter cryoconitis</name>
    <dbReference type="NCBI Taxonomy" id="188932"/>
    <lineage>
        <taxon>Bacteria</taxon>
        <taxon>Pseudomonadati</taxon>
        <taxon>Bacteroidota</taxon>
        <taxon>Sphingobacteriia</taxon>
        <taxon>Sphingobacteriales</taxon>
        <taxon>Sphingobacteriaceae</taxon>
        <taxon>Pedobacter</taxon>
    </lineage>
</organism>
<dbReference type="Proteomes" id="UP000537718">
    <property type="component" value="Unassembled WGS sequence"/>
</dbReference>
<name>A0A7W9DIS6_9SPHI</name>
<evidence type="ECO:0000313" key="1">
    <source>
        <dbReference type="EMBL" id="MBB5620391.1"/>
    </source>
</evidence>
<evidence type="ECO:0000313" key="2">
    <source>
        <dbReference type="Proteomes" id="UP000537718"/>
    </source>
</evidence>
<proteinExistence type="predicted"/>
<dbReference type="AlphaFoldDB" id="A0A7W9DIS6"/>
<accession>A0A7W9DIS6</accession>
<reference evidence="1 2" key="1">
    <citation type="submission" date="2020-08" db="EMBL/GenBank/DDBJ databases">
        <title>Genomic Encyclopedia of Type Strains, Phase IV (KMG-V): Genome sequencing to study the core and pangenomes of soil and plant-associated prokaryotes.</title>
        <authorList>
            <person name="Whitman W."/>
        </authorList>
    </citation>
    <scope>NUCLEOTIDE SEQUENCE [LARGE SCALE GENOMIC DNA]</scope>
    <source>
        <strain evidence="1 2">MP7CTX6</strain>
    </source>
</reference>
<dbReference type="EMBL" id="JACHCF010000003">
    <property type="protein sequence ID" value="MBB5620391.1"/>
    <property type="molecule type" value="Genomic_DNA"/>
</dbReference>